<evidence type="ECO:0008006" key="3">
    <source>
        <dbReference type="Google" id="ProtNLM"/>
    </source>
</evidence>
<accession>A0AAD9P8W0</accession>
<comment type="caution">
    <text evidence="1">The sequence shown here is derived from an EMBL/GenBank/DDBJ whole genome shotgun (WGS) entry which is preliminary data.</text>
</comment>
<evidence type="ECO:0000313" key="1">
    <source>
        <dbReference type="EMBL" id="KAK2190142.1"/>
    </source>
</evidence>
<keyword evidence="2" id="KW-1185">Reference proteome</keyword>
<reference evidence="1" key="1">
    <citation type="journal article" date="2023" name="Mol. Biol. Evol.">
        <title>Third-Generation Sequencing Reveals the Adaptive Role of the Epigenome in Three Deep-Sea Polychaetes.</title>
        <authorList>
            <person name="Perez M."/>
            <person name="Aroh O."/>
            <person name="Sun Y."/>
            <person name="Lan Y."/>
            <person name="Juniper S.K."/>
            <person name="Young C.R."/>
            <person name="Angers B."/>
            <person name="Qian P.Y."/>
        </authorList>
    </citation>
    <scope>NUCLEOTIDE SEQUENCE</scope>
    <source>
        <strain evidence="1">R07B-5</strain>
    </source>
</reference>
<name>A0AAD9P8W0_RIDPI</name>
<dbReference type="Proteomes" id="UP001209878">
    <property type="component" value="Unassembled WGS sequence"/>
</dbReference>
<proteinExistence type="predicted"/>
<evidence type="ECO:0000313" key="2">
    <source>
        <dbReference type="Proteomes" id="UP001209878"/>
    </source>
</evidence>
<gene>
    <name evidence="1" type="ORF">NP493_86g04007</name>
</gene>
<protein>
    <recommendedName>
        <fullName evidence="3">Endonuclease-reverse transcriptase</fullName>
    </recommendedName>
</protein>
<organism evidence="1 2">
    <name type="scientific">Ridgeia piscesae</name>
    <name type="common">Tubeworm</name>
    <dbReference type="NCBI Taxonomy" id="27915"/>
    <lineage>
        <taxon>Eukaryota</taxon>
        <taxon>Metazoa</taxon>
        <taxon>Spiralia</taxon>
        <taxon>Lophotrochozoa</taxon>
        <taxon>Annelida</taxon>
        <taxon>Polychaeta</taxon>
        <taxon>Sedentaria</taxon>
        <taxon>Canalipalpata</taxon>
        <taxon>Sabellida</taxon>
        <taxon>Siboglinidae</taxon>
        <taxon>Ridgeia</taxon>
    </lineage>
</organism>
<sequence length="114" mass="14232">MERSMLNITYRDRKTNIWVREKTKVTDVIEQVRRQKWTWAGHVSRIRDNRWTPRITTWKPYERKRPRGKPARRWRDELDDYWKGTIWQRIPQDRQMWKQHAEAFAQPRDTVAAQ</sequence>
<dbReference type="EMBL" id="JAODUO010000087">
    <property type="protein sequence ID" value="KAK2190142.1"/>
    <property type="molecule type" value="Genomic_DNA"/>
</dbReference>
<dbReference type="AlphaFoldDB" id="A0AAD9P8W0"/>